<sequence>MKSIFFRFNKVLVLFAAVKFSSFFYPGEMTCYASKSLDYDRSNRSNEETDFVHIAPISWESLSTEKSIDIIDVLVDEKDFTVINDFYLFMVFSEKYKKVFDPVLNKKISLSFSGGSFNDLIQNFKNSTNSSVSVAWSDRKISFFPTGYSDQQILLRSILFEVEEKKEVSGVPVGFLFELMNRRCKEKRFEIRIRLESDDPERLKESLLETSELMVGDTVTVVDCLSMLKYQFSLEVDLSEDGDIWLRDTGKK</sequence>
<comment type="caution">
    <text evidence="2">The sequence shown here is derived from an EMBL/GenBank/DDBJ whole genome shotgun (WGS) entry which is preliminary data.</text>
</comment>
<proteinExistence type="predicted"/>
<evidence type="ECO:0000313" key="2">
    <source>
        <dbReference type="EMBL" id="MBC2600999.1"/>
    </source>
</evidence>
<evidence type="ECO:0000313" key="3">
    <source>
        <dbReference type="Proteomes" id="UP000525652"/>
    </source>
</evidence>
<dbReference type="RefSeq" id="WP_185691732.1">
    <property type="nucleotide sequence ID" value="NZ_JACHVA010000042.1"/>
</dbReference>
<evidence type="ECO:0000256" key="1">
    <source>
        <dbReference type="SAM" id="SignalP"/>
    </source>
</evidence>
<protein>
    <submittedName>
        <fullName evidence="2">Uncharacterized protein</fullName>
    </submittedName>
</protein>
<gene>
    <name evidence="2" type="ORF">H5P30_04310</name>
</gene>
<keyword evidence="1" id="KW-0732">Signal</keyword>
<keyword evidence="3" id="KW-1185">Reference proteome</keyword>
<feature type="signal peptide" evidence="1">
    <location>
        <begin position="1"/>
        <end position="16"/>
    </location>
</feature>
<dbReference type="AlphaFoldDB" id="A0A7X1AWC8"/>
<accession>A0A7X1AWC8</accession>
<organism evidence="2 3">
    <name type="scientific">Puniceicoccus vermicola</name>
    <dbReference type="NCBI Taxonomy" id="388746"/>
    <lineage>
        <taxon>Bacteria</taxon>
        <taxon>Pseudomonadati</taxon>
        <taxon>Verrucomicrobiota</taxon>
        <taxon>Opitutia</taxon>
        <taxon>Puniceicoccales</taxon>
        <taxon>Puniceicoccaceae</taxon>
        <taxon>Puniceicoccus</taxon>
    </lineage>
</organism>
<dbReference type="EMBL" id="JACHVA010000042">
    <property type="protein sequence ID" value="MBC2600999.1"/>
    <property type="molecule type" value="Genomic_DNA"/>
</dbReference>
<name>A0A7X1AWC8_9BACT</name>
<reference evidence="2 3" key="1">
    <citation type="submission" date="2020-07" db="EMBL/GenBank/DDBJ databases">
        <authorList>
            <person name="Feng X."/>
        </authorList>
    </citation>
    <scope>NUCLEOTIDE SEQUENCE [LARGE SCALE GENOMIC DNA]</scope>
    <source>
        <strain evidence="2 3">JCM14086</strain>
    </source>
</reference>
<feature type="chain" id="PRO_5031038666" evidence="1">
    <location>
        <begin position="17"/>
        <end position="252"/>
    </location>
</feature>
<dbReference type="Proteomes" id="UP000525652">
    <property type="component" value="Unassembled WGS sequence"/>
</dbReference>